<reference evidence="2 3" key="1">
    <citation type="journal article" date="2019" name="Environ. Microbiol.">
        <title>Species interactions and distinct microbial communities in high Arctic permafrost affected cryosols are associated with the CH4 and CO2 gas fluxes.</title>
        <authorList>
            <person name="Altshuler I."/>
            <person name="Hamel J."/>
            <person name="Turney S."/>
            <person name="Magnuson E."/>
            <person name="Levesque R."/>
            <person name="Greer C."/>
            <person name="Whyte L.G."/>
        </authorList>
    </citation>
    <scope>NUCLEOTIDE SEQUENCE [LARGE SCALE GENOMIC DNA]</scope>
    <source>
        <strain evidence="2 3">E3</strain>
    </source>
</reference>
<feature type="region of interest" description="Disordered" evidence="1">
    <location>
        <begin position="109"/>
        <end position="131"/>
    </location>
</feature>
<protein>
    <submittedName>
        <fullName evidence="2">Uncharacterized protein</fullName>
    </submittedName>
</protein>
<evidence type="ECO:0000313" key="3">
    <source>
        <dbReference type="Proteomes" id="UP000317933"/>
    </source>
</evidence>
<dbReference type="AlphaFoldDB" id="A0A502HRR1"/>
<dbReference type="Proteomes" id="UP000317933">
    <property type="component" value="Unassembled WGS sequence"/>
</dbReference>
<proteinExistence type="predicted"/>
<dbReference type="EMBL" id="RCZE01000008">
    <property type="protein sequence ID" value="TPG76344.1"/>
    <property type="molecule type" value="Genomic_DNA"/>
</dbReference>
<dbReference type="RefSeq" id="WP_140668780.1">
    <property type="nucleotide sequence ID" value="NZ_RCZE01000008.1"/>
</dbReference>
<evidence type="ECO:0000313" key="2">
    <source>
        <dbReference type="EMBL" id="TPG76344.1"/>
    </source>
</evidence>
<gene>
    <name evidence="2" type="ORF">EAH78_18460</name>
</gene>
<organism evidence="2 3">
    <name type="scientific">Pseudomonas arsenicoxydans</name>
    <dbReference type="NCBI Taxonomy" id="702115"/>
    <lineage>
        <taxon>Bacteria</taxon>
        <taxon>Pseudomonadati</taxon>
        <taxon>Pseudomonadota</taxon>
        <taxon>Gammaproteobacteria</taxon>
        <taxon>Pseudomonadales</taxon>
        <taxon>Pseudomonadaceae</taxon>
        <taxon>Pseudomonas</taxon>
    </lineage>
</organism>
<name>A0A502HRR1_9PSED</name>
<evidence type="ECO:0000256" key="1">
    <source>
        <dbReference type="SAM" id="MobiDB-lite"/>
    </source>
</evidence>
<sequence length="131" mass="14013">MSPIAQHALDRAQGEPVPISCPETQLASVLDDIAPPLDISAIDISGPINQVMFLEGQNFALDMVRSAGAALSDPPFIAKLVQNLIRAALSRPPSYAKGIKTVTELLLQQQSIGSRPTTHPPRSPRTLPDQN</sequence>
<accession>A0A502HRR1</accession>
<comment type="caution">
    <text evidence="2">The sequence shown here is derived from an EMBL/GenBank/DDBJ whole genome shotgun (WGS) entry which is preliminary data.</text>
</comment>